<dbReference type="Pfam" id="PF07293">
    <property type="entry name" value="DUF1450"/>
    <property type="match status" value="1"/>
</dbReference>
<dbReference type="Proteomes" id="UP000309676">
    <property type="component" value="Unassembled WGS sequence"/>
</dbReference>
<keyword evidence="2" id="KW-1185">Reference proteome</keyword>
<reference evidence="1 2" key="1">
    <citation type="submission" date="2019-05" db="EMBL/GenBank/DDBJ databases">
        <authorList>
            <person name="Narsing Rao M.P."/>
            <person name="Li W.J."/>
        </authorList>
    </citation>
    <scope>NUCLEOTIDE SEQUENCE [LARGE SCALE GENOMIC DNA]</scope>
    <source>
        <strain evidence="1 2">SYSU_K30003</strain>
    </source>
</reference>
<gene>
    <name evidence="1" type="ORF">FE782_03615</name>
</gene>
<dbReference type="EMBL" id="VCIW01000002">
    <property type="protein sequence ID" value="TLS53369.1"/>
    <property type="molecule type" value="Genomic_DNA"/>
</dbReference>
<comment type="caution">
    <text evidence="1">The sequence shown here is derived from an EMBL/GenBank/DDBJ whole genome shotgun (WGS) entry which is preliminary data.</text>
</comment>
<dbReference type="AlphaFoldDB" id="A0A5R9GE23"/>
<evidence type="ECO:0000313" key="2">
    <source>
        <dbReference type="Proteomes" id="UP000309676"/>
    </source>
</evidence>
<proteinExistence type="predicted"/>
<protein>
    <submittedName>
        <fullName evidence="1">DUF1450 domain-containing protein</fullName>
    </submittedName>
</protein>
<evidence type="ECO:0000313" key="1">
    <source>
        <dbReference type="EMBL" id="TLS53369.1"/>
    </source>
</evidence>
<dbReference type="OrthoDB" id="1684419at2"/>
<sequence length="87" mass="9834">MNRLVEFCTNNMHHGTDTILRRLEEERPDVETIEYGCLGNCGMCYLEPYVLVDGEIVAAETAEALYEKIVQKLNEAAIDPFADLPLD</sequence>
<organism evidence="1 2">
    <name type="scientific">Paenibacillus antri</name>
    <dbReference type="NCBI Taxonomy" id="2582848"/>
    <lineage>
        <taxon>Bacteria</taxon>
        <taxon>Bacillati</taxon>
        <taxon>Bacillota</taxon>
        <taxon>Bacilli</taxon>
        <taxon>Bacillales</taxon>
        <taxon>Paenibacillaceae</taxon>
        <taxon>Paenibacillus</taxon>
    </lineage>
</organism>
<dbReference type="InterPro" id="IPR009910">
    <property type="entry name" value="DUF1450"/>
</dbReference>
<name>A0A5R9GE23_9BACL</name>
<dbReference type="RefSeq" id="WP_138192599.1">
    <property type="nucleotide sequence ID" value="NZ_VCIW01000002.1"/>
</dbReference>
<accession>A0A5R9GE23</accession>